<comment type="function">
    <text evidence="2 10">Catalyzes the formation of the alpha-1,6-glucosidic linkages in glycogen by scission of a 1,4-alpha-linked oligosaccharide from growing alpha-1,4-glucan chains and the subsequent attachment of the oligosaccharide to the alpha-1,6 position.</text>
</comment>
<dbReference type="EMBL" id="AUXZ01000119">
    <property type="protein sequence ID" value="KZN46248.1"/>
    <property type="molecule type" value="Genomic_DNA"/>
</dbReference>
<dbReference type="CDD" id="cd02855">
    <property type="entry name" value="E_set_GBE_prok_N"/>
    <property type="match status" value="1"/>
</dbReference>
<dbReference type="HAMAP" id="MF_00685">
    <property type="entry name" value="GlgB"/>
    <property type="match status" value="1"/>
</dbReference>
<accession>A0A167B874</accession>
<keyword evidence="8 10" id="KW-0320">Glycogen biosynthesis</keyword>
<dbReference type="Pfam" id="PF02806">
    <property type="entry name" value="Alpha-amylase_C"/>
    <property type="match status" value="1"/>
</dbReference>
<dbReference type="InterPro" id="IPR006047">
    <property type="entry name" value="GH13_cat_dom"/>
</dbReference>
<dbReference type="Pfam" id="PF22019">
    <property type="entry name" value="GlgB_N"/>
    <property type="match status" value="1"/>
</dbReference>
<name>A0A167B874_9GAMM</name>
<dbReference type="SUPFAM" id="SSF51445">
    <property type="entry name" value="(Trans)glycosidases"/>
    <property type="match status" value="1"/>
</dbReference>
<evidence type="ECO:0000259" key="12">
    <source>
        <dbReference type="SMART" id="SM00642"/>
    </source>
</evidence>
<dbReference type="InterPro" id="IPR013780">
    <property type="entry name" value="Glyco_hydro_b"/>
</dbReference>
<organism evidence="13 14">
    <name type="scientific">Pseudoalteromonas luteoviolacea H33</name>
    <dbReference type="NCBI Taxonomy" id="1365251"/>
    <lineage>
        <taxon>Bacteria</taxon>
        <taxon>Pseudomonadati</taxon>
        <taxon>Pseudomonadota</taxon>
        <taxon>Gammaproteobacteria</taxon>
        <taxon>Alteromonadales</taxon>
        <taxon>Pseudoalteromonadaceae</taxon>
        <taxon>Pseudoalteromonas</taxon>
    </lineage>
</organism>
<dbReference type="InterPro" id="IPR014756">
    <property type="entry name" value="Ig_E-set"/>
</dbReference>
<dbReference type="UniPathway" id="UPA00164"/>
<dbReference type="GO" id="GO:0004553">
    <property type="term" value="F:hydrolase activity, hydrolyzing O-glycosyl compounds"/>
    <property type="evidence" value="ECO:0007669"/>
    <property type="project" value="InterPro"/>
</dbReference>
<evidence type="ECO:0000256" key="11">
    <source>
        <dbReference type="PIRSR" id="PIRSR000463-1"/>
    </source>
</evidence>
<protein>
    <recommendedName>
        <fullName evidence="10">1,4-alpha-glucan branching enzyme GlgB</fullName>
        <ecNumber evidence="10">2.4.1.18</ecNumber>
    </recommendedName>
    <alternativeName>
        <fullName evidence="10">1,4-alpha-D-glucan:1,4-alpha-D-glucan 6-glucosyl-transferase</fullName>
    </alternativeName>
    <alternativeName>
        <fullName evidence="10">Alpha-(1-&gt;4)-glucan branching enzyme</fullName>
    </alternativeName>
    <alternativeName>
        <fullName evidence="10">Glycogen branching enzyme</fullName>
        <shortName evidence="10">BE</shortName>
    </alternativeName>
</protein>
<reference evidence="13 14" key="1">
    <citation type="submission" date="2013-07" db="EMBL/GenBank/DDBJ databases">
        <title>Comparative Genomic and Metabolomic Analysis of Twelve Strains of Pseudoalteromonas luteoviolacea.</title>
        <authorList>
            <person name="Vynne N.G."/>
            <person name="Mansson M."/>
            <person name="Gram L."/>
        </authorList>
    </citation>
    <scope>NUCLEOTIDE SEQUENCE [LARGE SCALE GENOMIC DNA]</scope>
    <source>
        <strain evidence="13 14">H33</strain>
    </source>
</reference>
<keyword evidence="6 10" id="KW-0328">Glycosyltransferase</keyword>
<feature type="active site" description="Nucleophile" evidence="10 11">
    <location>
        <position position="419"/>
    </location>
</feature>
<dbReference type="EC" id="2.4.1.18" evidence="10"/>
<dbReference type="FunFam" id="2.60.40.1180:FF:000002">
    <property type="entry name" value="1,4-alpha-glucan branching enzyme GlgB"/>
    <property type="match status" value="1"/>
</dbReference>
<dbReference type="CDD" id="cd11322">
    <property type="entry name" value="AmyAc_Glg_BE"/>
    <property type="match status" value="1"/>
</dbReference>
<dbReference type="SUPFAM" id="SSF81296">
    <property type="entry name" value="E set domains"/>
    <property type="match status" value="2"/>
</dbReference>
<dbReference type="RefSeq" id="WP_063363694.1">
    <property type="nucleotide sequence ID" value="NZ_AUXZ01000119.1"/>
</dbReference>
<evidence type="ECO:0000313" key="13">
    <source>
        <dbReference type="EMBL" id="KZN46248.1"/>
    </source>
</evidence>
<dbReference type="FunFam" id="3.20.20.80:FF:000003">
    <property type="entry name" value="1,4-alpha-glucan branching enzyme GlgB"/>
    <property type="match status" value="1"/>
</dbReference>
<evidence type="ECO:0000256" key="9">
    <source>
        <dbReference type="ARBA" id="ARBA00023277"/>
    </source>
</evidence>
<dbReference type="InterPro" id="IPR017853">
    <property type="entry name" value="GH"/>
</dbReference>
<dbReference type="InterPro" id="IPR006048">
    <property type="entry name" value="A-amylase/branching_C"/>
</dbReference>
<dbReference type="PIRSF" id="PIRSF000463">
    <property type="entry name" value="GlgB"/>
    <property type="match status" value="1"/>
</dbReference>
<keyword evidence="7 10" id="KW-0808">Transferase</keyword>
<evidence type="ECO:0000256" key="1">
    <source>
        <dbReference type="ARBA" id="ARBA00000826"/>
    </source>
</evidence>
<evidence type="ECO:0000256" key="8">
    <source>
        <dbReference type="ARBA" id="ARBA00023056"/>
    </source>
</evidence>
<dbReference type="PANTHER" id="PTHR43651">
    <property type="entry name" value="1,4-ALPHA-GLUCAN-BRANCHING ENZYME"/>
    <property type="match status" value="1"/>
</dbReference>
<evidence type="ECO:0000256" key="3">
    <source>
        <dbReference type="ARBA" id="ARBA00004964"/>
    </source>
</evidence>
<feature type="active site" description="Proton donor" evidence="10 11">
    <location>
        <position position="472"/>
    </location>
</feature>
<dbReference type="Gene3D" id="3.20.20.80">
    <property type="entry name" value="Glycosidases"/>
    <property type="match status" value="1"/>
</dbReference>
<proteinExistence type="inferred from homology"/>
<dbReference type="NCBIfam" id="NF008967">
    <property type="entry name" value="PRK12313.1"/>
    <property type="match status" value="1"/>
</dbReference>
<dbReference type="PATRIC" id="fig|1365251.3.peg.4525"/>
<comment type="catalytic activity">
    <reaction evidence="1 10">
        <text>Transfers a segment of a (1-&gt;4)-alpha-D-glucan chain to a primary hydroxy group in a similar glucan chain.</text>
        <dbReference type="EC" id="2.4.1.18"/>
    </reaction>
</comment>
<dbReference type="InterPro" id="IPR004193">
    <property type="entry name" value="Glyco_hydro_13_N"/>
</dbReference>
<dbReference type="FunFam" id="2.60.40.10:FF:000169">
    <property type="entry name" value="1,4-alpha-glucan branching enzyme GlgB"/>
    <property type="match status" value="1"/>
</dbReference>
<keyword evidence="9 10" id="KW-0119">Carbohydrate metabolism</keyword>
<dbReference type="InterPro" id="IPR044143">
    <property type="entry name" value="GlgB_N_E_set_prok"/>
</dbReference>
<evidence type="ECO:0000256" key="7">
    <source>
        <dbReference type="ARBA" id="ARBA00022679"/>
    </source>
</evidence>
<dbReference type="GO" id="GO:0003844">
    <property type="term" value="F:1,4-alpha-glucan branching enzyme activity"/>
    <property type="evidence" value="ECO:0007669"/>
    <property type="project" value="UniProtKB-UniRule"/>
</dbReference>
<dbReference type="Gene3D" id="2.60.40.10">
    <property type="entry name" value="Immunoglobulins"/>
    <property type="match status" value="2"/>
</dbReference>
<keyword evidence="5 10" id="KW-0321">Glycogen metabolism</keyword>
<dbReference type="Proteomes" id="UP000076503">
    <property type="component" value="Unassembled WGS sequence"/>
</dbReference>
<comment type="caution">
    <text evidence="13">The sequence shown here is derived from an EMBL/GenBank/DDBJ whole genome shotgun (WGS) entry which is preliminary data.</text>
</comment>
<dbReference type="SUPFAM" id="SSF51011">
    <property type="entry name" value="Glycosyl hydrolase domain"/>
    <property type="match status" value="1"/>
</dbReference>
<dbReference type="AlphaFoldDB" id="A0A167B874"/>
<dbReference type="InterPro" id="IPR006407">
    <property type="entry name" value="GlgB"/>
</dbReference>
<dbReference type="NCBIfam" id="TIGR01515">
    <property type="entry name" value="branching_enzym"/>
    <property type="match status" value="1"/>
</dbReference>
<comment type="subunit">
    <text evidence="10">Monomer.</text>
</comment>
<dbReference type="Pfam" id="PF02922">
    <property type="entry name" value="CBM_48"/>
    <property type="match status" value="1"/>
</dbReference>
<dbReference type="InterPro" id="IPR037439">
    <property type="entry name" value="Branching_enzy"/>
</dbReference>
<evidence type="ECO:0000256" key="6">
    <source>
        <dbReference type="ARBA" id="ARBA00022676"/>
    </source>
</evidence>
<evidence type="ECO:0000256" key="4">
    <source>
        <dbReference type="ARBA" id="ARBA00009000"/>
    </source>
</evidence>
<comment type="similarity">
    <text evidence="4 10">Belongs to the glycosyl hydrolase 13 family. GlgB subfamily.</text>
</comment>
<dbReference type="GO" id="GO:0005829">
    <property type="term" value="C:cytosol"/>
    <property type="evidence" value="ECO:0007669"/>
    <property type="project" value="TreeGrafter"/>
</dbReference>
<comment type="pathway">
    <text evidence="3 10">Glycan biosynthesis; glycogen biosynthesis.</text>
</comment>
<dbReference type="GO" id="GO:0005978">
    <property type="term" value="P:glycogen biosynthetic process"/>
    <property type="evidence" value="ECO:0007669"/>
    <property type="project" value="UniProtKB-UniRule"/>
</dbReference>
<dbReference type="GO" id="GO:0043169">
    <property type="term" value="F:cation binding"/>
    <property type="evidence" value="ECO:0007669"/>
    <property type="project" value="InterPro"/>
</dbReference>
<dbReference type="OrthoDB" id="9800174at2"/>
<evidence type="ECO:0000256" key="10">
    <source>
        <dbReference type="HAMAP-Rule" id="MF_00685"/>
    </source>
</evidence>
<dbReference type="NCBIfam" id="NF003811">
    <property type="entry name" value="PRK05402.1"/>
    <property type="match status" value="1"/>
</dbReference>
<gene>
    <name evidence="10" type="primary">glgB</name>
    <name evidence="13" type="ORF">N476_03735</name>
</gene>
<evidence type="ECO:0000256" key="2">
    <source>
        <dbReference type="ARBA" id="ARBA00002953"/>
    </source>
</evidence>
<dbReference type="Gene3D" id="2.60.40.1180">
    <property type="entry name" value="Golgi alpha-mannosidase II"/>
    <property type="match status" value="1"/>
</dbReference>
<dbReference type="PANTHER" id="PTHR43651:SF3">
    <property type="entry name" value="1,4-ALPHA-GLUCAN-BRANCHING ENZYME"/>
    <property type="match status" value="1"/>
</dbReference>
<feature type="domain" description="Glycosyl hydrolase family 13 catalytic" evidence="12">
    <location>
        <begin position="260"/>
        <end position="606"/>
    </location>
</feature>
<evidence type="ECO:0000256" key="5">
    <source>
        <dbReference type="ARBA" id="ARBA00022600"/>
    </source>
</evidence>
<dbReference type="InterPro" id="IPR013783">
    <property type="entry name" value="Ig-like_fold"/>
</dbReference>
<sequence length="745" mass="84771">MNTVNKNVEMTEDYTDQVAALQAGSFSDPFSFLGPHVVKVGPKTYTVLRVFIPSALSVAVVLGKTLTNMTRFDDSQLFTVVLDAELSAENYRLQVQFEDSTLYFRDVYSFASALDEQAMYLFNEGTLEHGYDHFGARFIKHGGVQGVQFSVWAPNAKSVSVIGEFNFWQANQHYMRFHPASGVWDLFIPGLSADTSYKFAITTVSGERLEKADPYAKKMQQAPGTASVLQQTFQAPIYDEEMYERRMKRNHVESPISIYEVHLGSWKRRVGEQNRYLTYRELADDLVPYVKDLGFSHIQLMPISEFPFDGSWGYQPVGLFAPSSRFGSVDDFLYFSEVCHKYEIGLLLDWVPGHFPTDPHGLNRFDGTHLYEHADKRQGFHPDWNTCVFNYDRPEVKSYLLSNANYWVSEFQLDGLRVDAVASMLYLDYSRKDGEWIANKYGGRENIGAIDCLQRSNAVCYKNAPHAMMVAEESTAWPGVTQSVDHGGLGFGYKWNMGWMNDSLGFMQRDPIHRKFHHHEMTFSMAYAFSENYILPLSHDEVVHGKGSLLSKMPGDDWQQFANLRAYYGFMFAHPGKKLLFMGSELAPRDEWDHNKQLDWSLLESEAHTGVYESVKALNSVYHSTPSLYEVDGSPAGFRWIDCDNAEQSILSFVRFGKKQSELLIVVSHFTPQVFHHFRLGVPKEGAYQVVFNSDDKQFYGSGVQVVAHKQQLVQSKAVACHGLDNSIEITIPPLSTVYLKYISA</sequence>
<evidence type="ECO:0000313" key="14">
    <source>
        <dbReference type="Proteomes" id="UP000076503"/>
    </source>
</evidence>
<dbReference type="SMART" id="SM00642">
    <property type="entry name" value="Aamy"/>
    <property type="match status" value="1"/>
</dbReference>
<dbReference type="InterPro" id="IPR054169">
    <property type="entry name" value="GlgB_N"/>
</dbReference>